<keyword evidence="4" id="KW-0456">Lyase</keyword>
<dbReference type="GeneID" id="60422951"/>
<dbReference type="RefSeq" id="WP_196816373.1">
    <property type="nucleotide sequence ID" value="NZ_CP012850.1"/>
</dbReference>
<keyword evidence="5" id="KW-0472">Membrane</keyword>
<dbReference type="Proteomes" id="UP000058925">
    <property type="component" value="Chromosome"/>
</dbReference>
<dbReference type="GO" id="GO:0006729">
    <property type="term" value="P:tetrahydrobiopterin biosynthetic process"/>
    <property type="evidence" value="ECO:0007669"/>
    <property type="project" value="InterPro"/>
</dbReference>
<comment type="similarity">
    <text evidence="2">Belongs to the pterin-4-alpha-carbinolamine dehydratase family.</text>
</comment>
<evidence type="ECO:0000313" key="7">
    <source>
        <dbReference type="Proteomes" id="UP000058925"/>
    </source>
</evidence>
<sequence>MTNNFISGFNLFGHFSTTTNILFPFLIMIFLGLSQLLPLVYMMENAYGKEHSYDYRANLPTSDVMYDNKSQIFGKSYKDWTAEWWKWAYSIPLNKNPAYDVYGINCNINQYGPVWFLDGTFNHSANRSCLIPDNIGILFPILNSECSYIEYPLIKNEDGLMECAQSIQNHVNHLNATLDDRPLLNLDEYRIQSPLFNFSLPANNFLNLTKGEISAAISDGNWVFLKPLTVGKHTITFEGGFSNTSKERNGVTNESMSFGLPIGWDYETRYDLLVIPSHSYINNKNFTYSSGGLISTNISIGEILKQNLIQLQKNLTNNYQSIKYDTILDYLTKSDGWKALGDSINETQNLSKVFIFDSFPKSVKFSYMVSELAQMLNHHPIIHIDRDKVTLVLNTWALNNSTSNFDLGFTILSDQLYELAIKDNL</sequence>
<keyword evidence="5" id="KW-1133">Transmembrane helix</keyword>
<dbReference type="Pfam" id="PF01329">
    <property type="entry name" value="Pterin_4a"/>
    <property type="match status" value="1"/>
</dbReference>
<dbReference type="GO" id="GO:0008124">
    <property type="term" value="F:4-alpha-hydroxytetrahydrobiopterin dehydratase activity"/>
    <property type="evidence" value="ECO:0007669"/>
    <property type="project" value="UniProtKB-EC"/>
</dbReference>
<dbReference type="Gene3D" id="3.30.1360.20">
    <property type="entry name" value="Transcriptional coactivator/pterin dehydratase"/>
    <property type="match status" value="1"/>
</dbReference>
<dbReference type="EMBL" id="CP012850">
    <property type="protein sequence ID" value="ALI37273.1"/>
    <property type="molecule type" value="Genomic_DNA"/>
</dbReference>
<evidence type="ECO:0000256" key="4">
    <source>
        <dbReference type="ARBA" id="ARBA00023239"/>
    </source>
</evidence>
<keyword evidence="5" id="KW-0812">Transmembrane</keyword>
<keyword evidence="7" id="KW-1185">Reference proteome</keyword>
<dbReference type="KEGG" id="taa:NMY3_03086"/>
<reference evidence="7" key="1">
    <citation type="submission" date="2015-10" db="EMBL/GenBank/DDBJ databases">
        <title>Niche specialization of a soil ammonia-oxidizing archaeon, Candidatus Nitrosocosmicus oleophilus.</title>
        <authorList>
            <person name="Jung M.-Y."/>
            <person name="Rhee S.-K."/>
        </authorList>
    </citation>
    <scope>NUCLEOTIDE SEQUENCE [LARGE SCALE GENOMIC DNA]</scope>
    <source>
        <strain evidence="7">MY3</strain>
    </source>
</reference>
<gene>
    <name evidence="6" type="ORF">NMY3_03086</name>
</gene>
<dbReference type="InterPro" id="IPR036428">
    <property type="entry name" value="PCD_sf"/>
</dbReference>
<evidence type="ECO:0000313" key="6">
    <source>
        <dbReference type="EMBL" id="ALI37273.1"/>
    </source>
</evidence>
<dbReference type="AlphaFoldDB" id="A0A654M3L2"/>
<comment type="catalytic activity">
    <reaction evidence="1">
        <text>(4aS,6R)-4a-hydroxy-L-erythro-5,6,7,8-tetrahydrobiopterin = (6R)-L-erythro-6,7-dihydrobiopterin + H2O</text>
        <dbReference type="Rhea" id="RHEA:11920"/>
        <dbReference type="ChEBI" id="CHEBI:15377"/>
        <dbReference type="ChEBI" id="CHEBI:15642"/>
        <dbReference type="ChEBI" id="CHEBI:43120"/>
        <dbReference type="EC" id="4.2.1.96"/>
    </reaction>
</comment>
<organism evidence="6 7">
    <name type="scientific">Candidatus Nitrosocosmicus oleophilus</name>
    <dbReference type="NCBI Taxonomy" id="1353260"/>
    <lineage>
        <taxon>Archaea</taxon>
        <taxon>Nitrososphaerota</taxon>
        <taxon>Nitrososphaeria</taxon>
        <taxon>Nitrososphaerales</taxon>
        <taxon>Nitrososphaeraceae</taxon>
        <taxon>Candidatus Nitrosocosmicus</taxon>
    </lineage>
</organism>
<dbReference type="EC" id="4.2.1.96" evidence="3"/>
<evidence type="ECO:0000256" key="2">
    <source>
        <dbReference type="ARBA" id="ARBA00006472"/>
    </source>
</evidence>
<dbReference type="InterPro" id="IPR001533">
    <property type="entry name" value="Pterin_deHydtase"/>
</dbReference>
<evidence type="ECO:0000256" key="1">
    <source>
        <dbReference type="ARBA" id="ARBA00001554"/>
    </source>
</evidence>
<feature type="transmembrane region" description="Helical" evidence="5">
    <location>
        <begin position="21"/>
        <end position="41"/>
    </location>
</feature>
<evidence type="ECO:0000256" key="5">
    <source>
        <dbReference type="SAM" id="Phobius"/>
    </source>
</evidence>
<accession>A0A654M3L2</accession>
<name>A0A654M3L2_9ARCH</name>
<dbReference type="SUPFAM" id="SSF55248">
    <property type="entry name" value="PCD-like"/>
    <property type="match status" value="1"/>
</dbReference>
<dbReference type="OrthoDB" id="7670at2157"/>
<proteinExistence type="inferred from homology"/>
<protein>
    <recommendedName>
        <fullName evidence="3">4a-hydroxytetrahydrobiopterin dehydratase</fullName>
        <ecNumber evidence="3">4.2.1.96</ecNumber>
    </recommendedName>
</protein>
<evidence type="ECO:0000256" key="3">
    <source>
        <dbReference type="ARBA" id="ARBA00013252"/>
    </source>
</evidence>